<dbReference type="Proteomes" id="UP000737018">
    <property type="component" value="Unassembled WGS sequence"/>
</dbReference>
<dbReference type="EMBL" id="JRKL02003169">
    <property type="protein sequence ID" value="KAF3956182.1"/>
    <property type="molecule type" value="Genomic_DNA"/>
</dbReference>
<evidence type="ECO:0000313" key="3">
    <source>
        <dbReference type="Proteomes" id="UP000737018"/>
    </source>
</evidence>
<protein>
    <submittedName>
        <fullName evidence="2">Uncharacterized protein</fullName>
    </submittedName>
</protein>
<feature type="region of interest" description="Disordered" evidence="1">
    <location>
        <begin position="1"/>
        <end position="55"/>
    </location>
</feature>
<comment type="caution">
    <text evidence="2">The sequence shown here is derived from an EMBL/GenBank/DDBJ whole genome shotgun (WGS) entry which is preliminary data.</text>
</comment>
<accession>A0A8J4QRA0</accession>
<sequence length="84" mass="9323">MNASSSSSSSSSSLSLIEAGKTGKRRCKEFHHNTLTPHPPPHPSPVRSNPTSPSSSTALIFLLPHLSNFMWDYKCPWIWCEEVL</sequence>
<feature type="compositionally biased region" description="Polar residues" evidence="1">
    <location>
        <begin position="46"/>
        <end position="55"/>
    </location>
</feature>
<feature type="compositionally biased region" description="Low complexity" evidence="1">
    <location>
        <begin position="1"/>
        <end position="16"/>
    </location>
</feature>
<evidence type="ECO:0000256" key="1">
    <source>
        <dbReference type="SAM" id="MobiDB-lite"/>
    </source>
</evidence>
<proteinExistence type="predicted"/>
<name>A0A8J4QRA0_9ROSI</name>
<gene>
    <name evidence="2" type="ORF">CMV_018664</name>
</gene>
<dbReference type="AlphaFoldDB" id="A0A8J4QRA0"/>
<organism evidence="2 3">
    <name type="scientific">Castanea mollissima</name>
    <name type="common">Chinese chestnut</name>
    <dbReference type="NCBI Taxonomy" id="60419"/>
    <lineage>
        <taxon>Eukaryota</taxon>
        <taxon>Viridiplantae</taxon>
        <taxon>Streptophyta</taxon>
        <taxon>Embryophyta</taxon>
        <taxon>Tracheophyta</taxon>
        <taxon>Spermatophyta</taxon>
        <taxon>Magnoliopsida</taxon>
        <taxon>eudicotyledons</taxon>
        <taxon>Gunneridae</taxon>
        <taxon>Pentapetalae</taxon>
        <taxon>rosids</taxon>
        <taxon>fabids</taxon>
        <taxon>Fagales</taxon>
        <taxon>Fagaceae</taxon>
        <taxon>Castanea</taxon>
    </lineage>
</organism>
<reference evidence="2" key="1">
    <citation type="submission" date="2020-03" db="EMBL/GenBank/DDBJ databases">
        <title>Castanea mollissima Vanexum genome sequencing.</title>
        <authorList>
            <person name="Staton M."/>
        </authorList>
    </citation>
    <scope>NUCLEOTIDE SEQUENCE</scope>
    <source>
        <tissue evidence="2">Leaf</tissue>
    </source>
</reference>
<evidence type="ECO:0000313" key="2">
    <source>
        <dbReference type="EMBL" id="KAF3956182.1"/>
    </source>
</evidence>
<keyword evidence="3" id="KW-1185">Reference proteome</keyword>